<keyword evidence="1" id="KW-0175">Coiled coil</keyword>
<feature type="coiled-coil region" evidence="1">
    <location>
        <begin position="195"/>
        <end position="222"/>
    </location>
</feature>
<dbReference type="EMBL" id="CP024444">
    <property type="protein sequence ID" value="ATR79617.1"/>
    <property type="molecule type" value="Genomic_DNA"/>
</dbReference>
<organism evidence="3 4">
    <name type="scientific">Faucicola osloensis</name>
    <name type="common">Moraxella osloensis</name>
    <dbReference type="NCBI Taxonomy" id="34062"/>
    <lineage>
        <taxon>Bacteria</taxon>
        <taxon>Pseudomonadati</taxon>
        <taxon>Pseudomonadota</taxon>
        <taxon>Gammaproteobacteria</taxon>
        <taxon>Moraxellales</taxon>
        <taxon>Moraxellaceae</taxon>
        <taxon>Faucicola</taxon>
    </lineage>
</organism>
<dbReference type="InterPro" id="IPR003615">
    <property type="entry name" value="HNH_nuc"/>
</dbReference>
<feature type="domain" description="HNH nuclease" evidence="2">
    <location>
        <begin position="38"/>
        <end position="85"/>
    </location>
</feature>
<name>A0A2D2LX62_FAUOS</name>
<dbReference type="AlphaFoldDB" id="A0A2D2LX62"/>
<evidence type="ECO:0000259" key="2">
    <source>
        <dbReference type="SMART" id="SM00507"/>
    </source>
</evidence>
<evidence type="ECO:0000313" key="4">
    <source>
        <dbReference type="Proteomes" id="UP000229340"/>
    </source>
</evidence>
<dbReference type="SMART" id="SM00507">
    <property type="entry name" value="HNHc"/>
    <property type="match status" value="1"/>
</dbReference>
<geneLocation type="plasmid" evidence="4">
    <name>pnp7-1</name>
</geneLocation>
<evidence type="ECO:0000256" key="1">
    <source>
        <dbReference type="SAM" id="Coils"/>
    </source>
</evidence>
<proteinExistence type="predicted"/>
<evidence type="ECO:0000313" key="3">
    <source>
        <dbReference type="EMBL" id="ATR79617.1"/>
    </source>
</evidence>
<sequence length="325" mass="37444">MSYLPHGFGRLQLNVHRPNWRNEINLHRTPKYLSILHSARRNTAQAACHFCGYPDGEFLEIHHVNGDHDDYSDGNIKYACSLCHRLHHLGWAGIKSNGKLIHLPSWQTIGQQGKAQHEVHSLEVFNIMQRFVIMSKFLSQDEQERFQASALMESISSLLACFKHVDLQSAYIANKYRIAKILQNQREIETKTPEEKAAALKKQKEERLAEQLQDDSDVFNTEKLNIIDLVDALCQVHQHHLLTSHDPKQPSPTDTFFAQQTTGEFGRLTLFYNESIFEPFEPNPAYSLEERLQSYRDSNMFTKDGLTKILHVSRQGRQASHQAIS</sequence>
<dbReference type="CDD" id="cd00085">
    <property type="entry name" value="HNHc"/>
    <property type="match status" value="1"/>
</dbReference>
<dbReference type="Proteomes" id="UP000229340">
    <property type="component" value="Plasmid pNP7-1"/>
</dbReference>
<reference evidence="4" key="1">
    <citation type="submission" date="2017-10" db="EMBL/GenBank/DDBJ databases">
        <title>Complete genome sequence of Moraxella osloensis NP7 isolated from human skin.</title>
        <authorList>
            <person name="Lee K."/>
            <person name="Lim J.Y."/>
            <person name="Hwang I."/>
        </authorList>
    </citation>
    <scope>NUCLEOTIDE SEQUENCE [LARGE SCALE GENOMIC DNA]</scope>
    <source>
        <strain evidence="4">NP7</strain>
        <plasmid evidence="4">pnp7-1</plasmid>
    </source>
</reference>
<gene>
    <name evidence="3" type="ORF">NP7_09615</name>
</gene>
<accession>A0A2D2LX62</accession>
<dbReference type="RefSeq" id="WP_100270986.1">
    <property type="nucleotide sequence ID" value="NZ_CP024444.1"/>
</dbReference>
<protein>
    <recommendedName>
        <fullName evidence="2">HNH nuclease domain-containing protein</fullName>
    </recommendedName>
</protein>
<keyword evidence="3" id="KW-0614">Plasmid</keyword>